<dbReference type="AlphaFoldDB" id="I7K207"/>
<feature type="transmembrane region" description="Helical" evidence="7">
    <location>
        <begin position="12"/>
        <end position="37"/>
    </location>
</feature>
<evidence type="ECO:0000256" key="1">
    <source>
        <dbReference type="ARBA" id="ARBA00004651"/>
    </source>
</evidence>
<comment type="caution">
    <text evidence="8">The sequence shown here is derived from an EMBL/GenBank/DDBJ whole genome shotgun (WGS) entry which is preliminary data.</text>
</comment>
<evidence type="ECO:0000256" key="6">
    <source>
        <dbReference type="ARBA" id="ARBA00023136"/>
    </source>
</evidence>
<keyword evidence="6 7" id="KW-0472">Membrane</keyword>
<name>I7K207_9LACO</name>
<evidence type="ECO:0000256" key="3">
    <source>
        <dbReference type="ARBA" id="ARBA00022475"/>
    </source>
</evidence>
<evidence type="ECO:0000256" key="2">
    <source>
        <dbReference type="ARBA" id="ARBA00010792"/>
    </source>
</evidence>
<protein>
    <submittedName>
        <fullName evidence="8">Alkaline phosphatase</fullName>
        <ecNumber evidence="8">3.1.3.1</ecNumber>
    </submittedName>
</protein>
<keyword evidence="8" id="KW-0378">Hydrolase</keyword>
<dbReference type="Proteomes" id="UP000051521">
    <property type="component" value="Unassembled WGS sequence"/>
</dbReference>
<dbReference type="EC" id="3.1.3.1" evidence="8"/>
<dbReference type="PANTHER" id="PTHR42709">
    <property type="entry name" value="ALKALINE PHOSPHATASE LIKE PROTEIN"/>
    <property type="match status" value="1"/>
</dbReference>
<dbReference type="STRING" id="1423751.FC38_GL000727"/>
<dbReference type="InterPro" id="IPR051311">
    <property type="entry name" value="DedA_domain"/>
</dbReference>
<sequence>MISIPAGIARIDLFSFIIYTTLGSLIWNSVIITLGYFMGSNWQLIVLVFEDYSLIVLAIALLFMMYGLVWWYKKRIKR</sequence>
<keyword evidence="4 7" id="KW-0812">Transmembrane</keyword>
<feature type="transmembrane region" description="Helical" evidence="7">
    <location>
        <begin position="52"/>
        <end position="72"/>
    </location>
</feature>
<keyword evidence="11" id="KW-1185">Reference proteome</keyword>
<organism evidence="8 10">
    <name type="scientific">Lactobacillus gigeriorum DSM 23908 = CRBIP 24.85</name>
    <dbReference type="NCBI Taxonomy" id="1423751"/>
    <lineage>
        <taxon>Bacteria</taxon>
        <taxon>Bacillati</taxon>
        <taxon>Bacillota</taxon>
        <taxon>Bacilli</taxon>
        <taxon>Lactobacillales</taxon>
        <taxon>Lactobacillaceae</taxon>
        <taxon>Lactobacillus</taxon>
    </lineage>
</organism>
<gene>
    <name evidence="8" type="ORF">BN52_00325</name>
    <name evidence="9" type="ORF">FC38_GL000727</name>
</gene>
<keyword evidence="3" id="KW-1003">Cell membrane</keyword>
<dbReference type="EMBL" id="CAKC01000093">
    <property type="protein sequence ID" value="CCI87760.1"/>
    <property type="molecule type" value="Genomic_DNA"/>
</dbReference>
<comment type="similarity">
    <text evidence="2">Belongs to the DedA family.</text>
</comment>
<evidence type="ECO:0000313" key="9">
    <source>
        <dbReference type="EMBL" id="KRN14643.1"/>
    </source>
</evidence>
<proteinExistence type="inferred from homology"/>
<evidence type="ECO:0000256" key="7">
    <source>
        <dbReference type="SAM" id="Phobius"/>
    </source>
</evidence>
<dbReference type="PATRIC" id="fig|1423751.3.peg.751"/>
<evidence type="ECO:0000313" key="11">
    <source>
        <dbReference type="Proteomes" id="UP000051521"/>
    </source>
</evidence>
<reference evidence="9 11" key="2">
    <citation type="journal article" date="2015" name="Genome Announc.">
        <title>Expanding the biotechnology potential of lactobacilli through comparative genomics of 213 strains and associated genera.</title>
        <authorList>
            <person name="Sun Z."/>
            <person name="Harris H.M."/>
            <person name="McCann A."/>
            <person name="Guo C."/>
            <person name="Argimon S."/>
            <person name="Zhang W."/>
            <person name="Yang X."/>
            <person name="Jeffery I.B."/>
            <person name="Cooney J.C."/>
            <person name="Kagawa T.F."/>
            <person name="Liu W."/>
            <person name="Song Y."/>
            <person name="Salvetti E."/>
            <person name="Wrobel A."/>
            <person name="Rasinkangas P."/>
            <person name="Parkhill J."/>
            <person name="Rea M.C."/>
            <person name="O'Sullivan O."/>
            <person name="Ritari J."/>
            <person name="Douillard F.P."/>
            <person name="Paul Ross R."/>
            <person name="Yang R."/>
            <person name="Briner A.E."/>
            <person name="Felis G.E."/>
            <person name="de Vos W.M."/>
            <person name="Barrangou R."/>
            <person name="Klaenhammer T.R."/>
            <person name="Caufield P.W."/>
            <person name="Cui Y."/>
            <person name="Zhang H."/>
            <person name="O'Toole P.W."/>
        </authorList>
    </citation>
    <scope>NUCLEOTIDE SEQUENCE [LARGE SCALE GENOMIC DNA]</scope>
    <source>
        <strain evidence="9 11">DSM 23908</strain>
    </source>
</reference>
<evidence type="ECO:0000256" key="5">
    <source>
        <dbReference type="ARBA" id="ARBA00022989"/>
    </source>
</evidence>
<dbReference type="Proteomes" id="UP000009326">
    <property type="component" value="Unassembled WGS sequence"/>
</dbReference>
<keyword evidence="5 7" id="KW-1133">Transmembrane helix</keyword>
<comment type="subcellular location">
    <subcellularLocation>
        <location evidence="1">Cell membrane</location>
        <topology evidence="1">Multi-pass membrane protein</topology>
    </subcellularLocation>
</comment>
<evidence type="ECO:0000313" key="8">
    <source>
        <dbReference type="EMBL" id="CCI87760.1"/>
    </source>
</evidence>
<evidence type="ECO:0000256" key="4">
    <source>
        <dbReference type="ARBA" id="ARBA00022692"/>
    </source>
</evidence>
<dbReference type="PANTHER" id="PTHR42709:SF6">
    <property type="entry name" value="UNDECAPRENYL PHOSPHATE TRANSPORTER A"/>
    <property type="match status" value="1"/>
</dbReference>
<accession>I7K207</accession>
<reference evidence="8 10" key="1">
    <citation type="submission" date="2012-06" db="EMBL/GenBank/DDBJ databases">
        <title>Draft genome sequence of Lactobacillus gigeriorum CRBIP 24.85T, isolated from chicken crop.</title>
        <authorList>
            <person name="Cousin S."/>
            <person name="Ma L."/>
            <person name="Creno S."/>
            <person name="Clermont D."/>
            <person name="Loux V."/>
            <person name="Bizet C."/>
            <person name="Bouchier C."/>
        </authorList>
    </citation>
    <scope>NUCLEOTIDE SEQUENCE [LARGE SCALE GENOMIC DNA]</scope>
    <source>
        <strain evidence="10">CRBIP 24.85T</strain>
        <strain evidence="8">Type strain: CRBIP 24.85</strain>
    </source>
</reference>
<dbReference type="GO" id="GO:0005886">
    <property type="term" value="C:plasma membrane"/>
    <property type="evidence" value="ECO:0007669"/>
    <property type="project" value="UniProtKB-SubCell"/>
</dbReference>
<dbReference type="EMBL" id="AYZO01000002">
    <property type="protein sequence ID" value="KRN14643.1"/>
    <property type="molecule type" value="Genomic_DNA"/>
</dbReference>
<dbReference type="GO" id="GO:0004035">
    <property type="term" value="F:alkaline phosphatase activity"/>
    <property type="evidence" value="ECO:0007669"/>
    <property type="project" value="UniProtKB-EC"/>
</dbReference>
<evidence type="ECO:0000313" key="10">
    <source>
        <dbReference type="Proteomes" id="UP000009326"/>
    </source>
</evidence>